<reference evidence="1 2" key="1">
    <citation type="journal article" date="2011" name="J. Bacteriol.">
        <title>Genome sequence of Methyloversatilis universalis FAM5T, a methylotrophic representative of the order Rhodocyclales.</title>
        <authorList>
            <person name="Kittichotirat W."/>
            <person name="Good N.M."/>
            <person name="Hall R."/>
            <person name="Bringel F."/>
            <person name="Lajus A."/>
            <person name="Medigue C."/>
            <person name="Smalley N.E."/>
            <person name="Beck D."/>
            <person name="Bumgarner R."/>
            <person name="Vuilleumier S."/>
            <person name="Kalyuzhnaya M.G."/>
        </authorList>
    </citation>
    <scope>NUCLEOTIDE SEQUENCE [LARGE SCALE GENOMIC DNA]</scope>
    <source>
        <strain evidence="2">ATCC BAA-1314 / JCM 13912 / FAM5</strain>
    </source>
</reference>
<dbReference type="AlphaFoldDB" id="F5RHR3"/>
<dbReference type="EMBL" id="AFHG01000059">
    <property type="protein sequence ID" value="EGK69895.1"/>
    <property type="molecule type" value="Genomic_DNA"/>
</dbReference>
<comment type="caution">
    <text evidence="1">The sequence shown here is derived from an EMBL/GenBank/DDBJ whole genome shotgun (WGS) entry which is preliminary data.</text>
</comment>
<keyword evidence="2" id="KW-1185">Reference proteome</keyword>
<protein>
    <submittedName>
        <fullName evidence="1">Carbamoylphosphate synthase large subunit</fullName>
    </submittedName>
</protein>
<proteinExistence type="predicted"/>
<dbReference type="SUPFAM" id="SSF48613">
    <property type="entry name" value="Heme oxygenase-like"/>
    <property type="match status" value="1"/>
</dbReference>
<dbReference type="SMART" id="SM01236">
    <property type="entry name" value="Haem_oxygenase_2"/>
    <property type="match status" value="1"/>
</dbReference>
<name>F5RHR3_METUF</name>
<evidence type="ECO:0000313" key="1">
    <source>
        <dbReference type="EMBL" id="EGK69895.1"/>
    </source>
</evidence>
<gene>
    <name evidence="1" type="ORF">METUNv1_03861</name>
</gene>
<evidence type="ECO:0000313" key="2">
    <source>
        <dbReference type="Proteomes" id="UP000005019"/>
    </source>
</evidence>
<accession>F5RHR3</accession>
<dbReference type="Gene3D" id="1.20.910.10">
    <property type="entry name" value="Heme oxygenase-like"/>
    <property type="match status" value="1"/>
</dbReference>
<dbReference type="Pfam" id="PF14518">
    <property type="entry name" value="Haem_oxygenas_2"/>
    <property type="match status" value="1"/>
</dbReference>
<dbReference type="eggNOG" id="COG0819">
    <property type="taxonomic scope" value="Bacteria"/>
</dbReference>
<dbReference type="InterPro" id="IPR016084">
    <property type="entry name" value="Haem_Oase-like_multi-hlx"/>
</dbReference>
<dbReference type="STRING" id="1000565.METUNv1_03861"/>
<sequence length="229" mass="25492">MPTECPNMSFHERLQRETAAERAHLLSAPVIQDALSGRVTLTQYRAFLEQAFHHVRHTVPLLMACGARLPATHESLRRAVAEYIEEEIGHEEWILDDIVACGGDRETARRSAPGLEAELMVSYAYDWIARKNPVGFFGMVHVLEGTSVQIATTAAERIAQTLHLPPAAFSYLNSHGSLDQDHVLFFATLMDGLADEEDRLAVIHVARVMYRLYGDLFRALPASDQALAA</sequence>
<organism evidence="1 2">
    <name type="scientific">Methyloversatilis universalis (strain ATCC BAA-1314 / DSM 25237 / JCM 13912 / CCUG 52030 / FAM5)</name>
    <dbReference type="NCBI Taxonomy" id="1000565"/>
    <lineage>
        <taxon>Bacteria</taxon>
        <taxon>Pseudomonadati</taxon>
        <taxon>Pseudomonadota</taxon>
        <taxon>Betaproteobacteria</taxon>
        <taxon>Nitrosomonadales</taxon>
        <taxon>Sterolibacteriaceae</taxon>
        <taxon>Methyloversatilis</taxon>
    </lineage>
</organism>
<dbReference type="Proteomes" id="UP000005019">
    <property type="component" value="Unassembled WGS sequence"/>
</dbReference>